<accession>A0A7G5CF56</accession>
<dbReference type="Proteomes" id="UP000515366">
    <property type="component" value="Segment"/>
</dbReference>
<organism evidence="1">
    <name type="scientific">Salmonella phage S144</name>
    <dbReference type="NCBI Taxonomy" id="2759179"/>
    <lineage>
        <taxon>Viruses</taxon>
        <taxon>Duplodnaviria</taxon>
        <taxon>Heunggongvirae</taxon>
        <taxon>Uroviricota</taxon>
        <taxon>Caudoviricetes</taxon>
        <taxon>Loughboroughvirus</taxon>
        <taxon>Loughboroughvirus ZCSE2</taxon>
    </lineage>
</organism>
<evidence type="ECO:0000313" key="1">
    <source>
        <dbReference type="EMBL" id="QMV47892.1"/>
    </source>
</evidence>
<proteinExistence type="predicted"/>
<name>A0A7G5CF56_9CAUD</name>
<reference evidence="1" key="1">
    <citation type="journal article" date="2020" name="Int. J. Mol. Sci.">
        <title>Phage S144, A New Polyvalent Phage Infecting Salmonella spp. and Cronobacter sakazakii.</title>
        <authorList>
            <person name="Gambino M."/>
            <person name="Norgaard Sorensen A."/>
            <person name="Ahern S."/>
            <person name="Smyrlis G."/>
            <person name="Gencay Y.E."/>
            <person name="Hendrix H."/>
            <person name="Neve H."/>
            <person name="Noben J.P."/>
            <person name="Lavigne R."/>
            <person name="Brondsted L."/>
        </authorList>
    </citation>
    <scope>NUCLEOTIDE SEQUENCE [LARGE SCALE GENOMIC DNA]</scope>
</reference>
<protein>
    <submittedName>
        <fullName evidence="1">Uncharacterized protein</fullName>
    </submittedName>
</protein>
<dbReference type="EMBL" id="MT663719">
    <property type="protein sequence ID" value="QMV47892.1"/>
    <property type="molecule type" value="Genomic_DNA"/>
</dbReference>
<sequence>MKINNEETQSMYHSIVIRRTKKEDDEFVTRMTFRSSDIKDITIEKDAAGIPIRGWLTTDSVTEGDNTAVSFNREHYSAELDQLVALAEVLHNTPTYFTDTAGNIFPYSNIMYVNRQTYTLHLVNGVSIKLHPTGEWPHFYDEYRNWMDIYK</sequence>